<protein>
    <recommendedName>
        <fullName evidence="4">COP9 signalosome complex subunit 3</fullName>
    </recommendedName>
</protein>
<evidence type="ECO:0000256" key="1">
    <source>
        <dbReference type="ARBA" id="ARBA00004123"/>
    </source>
</evidence>
<organism evidence="9 10">
    <name type="scientific">Lyophyllum shimeji</name>
    <name type="common">Hon-shimeji</name>
    <name type="synonym">Tricholoma shimeji</name>
    <dbReference type="NCBI Taxonomy" id="47721"/>
    <lineage>
        <taxon>Eukaryota</taxon>
        <taxon>Fungi</taxon>
        <taxon>Dikarya</taxon>
        <taxon>Basidiomycota</taxon>
        <taxon>Agaricomycotina</taxon>
        <taxon>Agaricomycetes</taxon>
        <taxon>Agaricomycetidae</taxon>
        <taxon>Agaricales</taxon>
        <taxon>Tricholomatineae</taxon>
        <taxon>Lyophyllaceae</taxon>
        <taxon>Lyophyllum</taxon>
    </lineage>
</organism>
<dbReference type="InterPro" id="IPR050756">
    <property type="entry name" value="CSN3"/>
</dbReference>
<keyword evidence="10" id="KW-1185">Reference proteome</keyword>
<comment type="subcellular location">
    <subcellularLocation>
        <location evidence="2">Cytoplasm</location>
    </subcellularLocation>
    <subcellularLocation>
        <location evidence="1">Nucleus</location>
    </subcellularLocation>
</comment>
<dbReference type="GO" id="GO:0005737">
    <property type="term" value="C:cytoplasm"/>
    <property type="evidence" value="ECO:0007669"/>
    <property type="project" value="UniProtKB-SubCell"/>
</dbReference>
<dbReference type="InterPro" id="IPR000717">
    <property type="entry name" value="PCI_dom"/>
</dbReference>
<evidence type="ECO:0000256" key="7">
    <source>
        <dbReference type="ARBA" id="ARBA00023242"/>
    </source>
</evidence>
<dbReference type="Proteomes" id="UP001063166">
    <property type="component" value="Unassembled WGS sequence"/>
</dbReference>
<dbReference type="PANTHER" id="PTHR10758">
    <property type="entry name" value="26S PROTEASOME NON-ATPASE REGULATORY SUBUNIT 3/COP9 SIGNALOSOME COMPLEX SUBUNIT 3"/>
    <property type="match status" value="1"/>
</dbReference>
<dbReference type="EMBL" id="BRPK01000009">
    <property type="protein sequence ID" value="GLB41148.1"/>
    <property type="molecule type" value="Genomic_DNA"/>
</dbReference>
<gene>
    <name evidence="9" type="ORF">LshimejAT787_0903630</name>
</gene>
<dbReference type="GO" id="GO:0008180">
    <property type="term" value="C:COP9 signalosome"/>
    <property type="evidence" value="ECO:0007669"/>
    <property type="project" value="UniProtKB-KW"/>
</dbReference>
<dbReference type="OrthoDB" id="29061at2759"/>
<evidence type="ECO:0000313" key="9">
    <source>
        <dbReference type="EMBL" id="GLB41148.1"/>
    </source>
</evidence>
<evidence type="ECO:0000313" key="10">
    <source>
        <dbReference type="Proteomes" id="UP001063166"/>
    </source>
</evidence>
<dbReference type="PROSITE" id="PS50250">
    <property type="entry name" value="PCI"/>
    <property type="match status" value="1"/>
</dbReference>
<evidence type="ECO:0000256" key="5">
    <source>
        <dbReference type="ARBA" id="ARBA00022490"/>
    </source>
</evidence>
<keyword evidence="6" id="KW-0736">Signalosome</keyword>
<evidence type="ECO:0000256" key="4">
    <source>
        <dbReference type="ARBA" id="ARBA00014878"/>
    </source>
</evidence>
<evidence type="ECO:0000256" key="6">
    <source>
        <dbReference type="ARBA" id="ARBA00022790"/>
    </source>
</evidence>
<comment type="caution">
    <text evidence="9">The sequence shown here is derived from an EMBL/GenBank/DDBJ whole genome shotgun (WGS) entry which is preliminary data.</text>
</comment>
<proteinExistence type="inferred from homology"/>
<evidence type="ECO:0000256" key="2">
    <source>
        <dbReference type="ARBA" id="ARBA00004496"/>
    </source>
</evidence>
<evidence type="ECO:0000256" key="3">
    <source>
        <dbReference type="ARBA" id="ARBA00007084"/>
    </source>
</evidence>
<accession>A0A9P3PT78</accession>
<comment type="similarity">
    <text evidence="3">Belongs to the CSN3 family.</text>
</comment>
<dbReference type="InterPro" id="IPR055089">
    <property type="entry name" value="COP9_N"/>
</dbReference>
<keyword evidence="5" id="KW-0963">Cytoplasm</keyword>
<dbReference type="PANTHER" id="PTHR10758:SF1">
    <property type="entry name" value="COP9 SIGNALOSOME COMPLEX SUBUNIT 3"/>
    <property type="match status" value="1"/>
</dbReference>
<feature type="domain" description="PCI" evidence="8">
    <location>
        <begin position="155"/>
        <end position="368"/>
    </location>
</feature>
<reference evidence="9" key="1">
    <citation type="submission" date="2022-07" db="EMBL/GenBank/DDBJ databases">
        <title>The genome of Lyophyllum shimeji provides insight into the initial evolution of ectomycorrhizal fungal genome.</title>
        <authorList>
            <person name="Kobayashi Y."/>
            <person name="Shibata T."/>
            <person name="Hirakawa H."/>
            <person name="Shigenobu S."/>
            <person name="Nishiyama T."/>
            <person name="Yamada A."/>
            <person name="Hasebe M."/>
            <person name="Kawaguchi M."/>
        </authorList>
    </citation>
    <scope>NUCLEOTIDE SEQUENCE</scope>
    <source>
        <strain evidence="9">AT787</strain>
    </source>
</reference>
<keyword evidence="7" id="KW-0539">Nucleus</keyword>
<dbReference type="Pfam" id="PF01399">
    <property type="entry name" value="PCI"/>
    <property type="match status" value="1"/>
</dbReference>
<dbReference type="GO" id="GO:0006511">
    <property type="term" value="P:ubiquitin-dependent protein catabolic process"/>
    <property type="evidence" value="ECO:0007669"/>
    <property type="project" value="TreeGrafter"/>
</dbReference>
<dbReference type="Pfam" id="PF22788">
    <property type="entry name" value="COP9_hel_rpt"/>
    <property type="match status" value="1"/>
</dbReference>
<sequence>MATSTAESLDSIINQITTSNSPAALNHTLRNALPKESRDIILASALSNNQDPLAILDMRENTVGVLYILAARLNTPNTPPPPWQLVQQFCQTYIPEQARLAPDRVTALAKGIAAHAADMDNPRAAIQPLSDLLRRYPPDASYLTTIHPILALACTSTHNYTALLPVLSTPITNIDLAIAPDLSYNDNLIYHYLGGIALAALKRWGPAEEFFEICVSSPGVVPAALQLEALKKLKLVQLIATGKTAPLPKYTHALLPRLLKNTPYNAFINAYPHDVDALTDILQREAQLFAAEKNTGLLQQALARAPRWTLKKLTATYVTVSLADIARAVRIESEDDVRALILSMIESNDISAQLSSTGTVTFSDPPPSFTPAQVDAVLADVQTQAAALEALEREVGRSKEFLGKAVKNRDDSWVPQTDEEVFSLNAAGIWAEDAGFP</sequence>
<name>A0A9P3PT78_LYOSH</name>
<dbReference type="AlphaFoldDB" id="A0A9P3PT78"/>
<evidence type="ECO:0000259" key="8">
    <source>
        <dbReference type="PROSITE" id="PS50250"/>
    </source>
</evidence>